<feature type="active site" description="Amidino-cysteine intermediate" evidence="2">
    <location>
        <position position="354"/>
    </location>
</feature>
<dbReference type="Gene3D" id="3.75.10.10">
    <property type="entry name" value="L-arginine/glycine Amidinotransferase, Chain A"/>
    <property type="match status" value="1"/>
</dbReference>
<dbReference type="InterPro" id="IPR017754">
    <property type="entry name" value="Agmatine_deiminase"/>
</dbReference>
<comment type="catalytic activity">
    <reaction evidence="2">
        <text>agmatine + H2O = N-carbamoylputrescine + NH4(+)</text>
        <dbReference type="Rhea" id="RHEA:18037"/>
        <dbReference type="ChEBI" id="CHEBI:15377"/>
        <dbReference type="ChEBI" id="CHEBI:28938"/>
        <dbReference type="ChEBI" id="CHEBI:58145"/>
        <dbReference type="ChEBI" id="CHEBI:58318"/>
        <dbReference type="EC" id="3.5.3.12"/>
    </reaction>
</comment>
<evidence type="ECO:0000313" key="3">
    <source>
        <dbReference type="EMBL" id="RQW64970.1"/>
    </source>
</evidence>
<keyword evidence="4" id="KW-1185">Reference proteome</keyword>
<evidence type="ECO:0000256" key="2">
    <source>
        <dbReference type="HAMAP-Rule" id="MF_01841"/>
    </source>
</evidence>
<dbReference type="InterPro" id="IPR007466">
    <property type="entry name" value="Peptidyl-Arg-deiminase_porph"/>
</dbReference>
<evidence type="ECO:0000313" key="4">
    <source>
        <dbReference type="Proteomes" id="UP000281112"/>
    </source>
</evidence>
<evidence type="ECO:0000256" key="1">
    <source>
        <dbReference type="ARBA" id="ARBA00022801"/>
    </source>
</evidence>
<name>A0A3N9TL15_9VIBR</name>
<dbReference type="RefSeq" id="WP_124935619.1">
    <property type="nucleotide sequence ID" value="NZ_RJVQ01000001.1"/>
</dbReference>
<dbReference type="OrthoDB" id="9808013at2"/>
<reference evidence="3 4" key="1">
    <citation type="submission" date="2018-11" db="EMBL/GenBank/DDBJ databases">
        <title>Vibrio LJC006 sp. nov., isolated from seawater during the bloom of the enteromorpha.</title>
        <authorList>
            <person name="Liang J."/>
        </authorList>
    </citation>
    <scope>NUCLEOTIDE SEQUENCE [LARGE SCALE GENOMIC DNA]</scope>
    <source>
        <strain evidence="3 4">LJC006</strain>
    </source>
</reference>
<proteinExistence type="inferred from homology"/>
<dbReference type="Pfam" id="PF04371">
    <property type="entry name" value="PAD_porph"/>
    <property type="match status" value="1"/>
</dbReference>
<organism evidence="3 4">
    <name type="scientific">Vibrio viridaestus</name>
    <dbReference type="NCBI Taxonomy" id="2487322"/>
    <lineage>
        <taxon>Bacteria</taxon>
        <taxon>Pseudomonadati</taxon>
        <taxon>Pseudomonadota</taxon>
        <taxon>Gammaproteobacteria</taxon>
        <taxon>Vibrionales</taxon>
        <taxon>Vibrionaceae</taxon>
        <taxon>Vibrio</taxon>
    </lineage>
</organism>
<comment type="caution">
    <text evidence="3">The sequence shown here is derived from an EMBL/GenBank/DDBJ whole genome shotgun (WGS) entry which is preliminary data.</text>
</comment>
<dbReference type="PANTHER" id="PTHR31377">
    <property type="entry name" value="AGMATINE DEIMINASE-RELATED"/>
    <property type="match status" value="1"/>
</dbReference>
<gene>
    <name evidence="2 3" type="primary">aguA</name>
    <name evidence="3" type="ORF">EES38_02735</name>
</gene>
<dbReference type="EC" id="3.5.3.12" evidence="2"/>
<dbReference type="GO" id="GO:0004668">
    <property type="term" value="F:protein-arginine deiminase activity"/>
    <property type="evidence" value="ECO:0007669"/>
    <property type="project" value="InterPro"/>
</dbReference>
<dbReference type="NCBIfam" id="NF010070">
    <property type="entry name" value="PRK13551.1"/>
    <property type="match status" value="1"/>
</dbReference>
<protein>
    <recommendedName>
        <fullName evidence="2">Putative agmatine deiminase</fullName>
        <ecNumber evidence="2">3.5.3.12</ecNumber>
    </recommendedName>
    <alternativeName>
        <fullName evidence="2">Agmatine iminohydrolase</fullName>
    </alternativeName>
</protein>
<dbReference type="EMBL" id="RJVQ01000001">
    <property type="protein sequence ID" value="RQW64970.1"/>
    <property type="molecule type" value="Genomic_DNA"/>
</dbReference>
<sequence length="363" mass="40903">MDNRVNLPVEDGFRMPGEHEPHDQVWMAWPVRADNWRDGALPAQKAFCTIASAIAEKTSVVMAVDPEYINQARESLPSHITVVEMDYNDSWMRDMGATYVTHSNGERRGISWRFNAWGGEVDGLYSDWALDDLVAEKMASTTGDKFYQAPIFLEGGSIHVDGEGTLYTTEECLLHPSRNPDLSKQQIEQRLAQYLGIKKVIWLPLGLFNDETNGHVDNIMHVVKPGEVMLAWCDDPSDPQYDISRKAFDVLSSETDAQGRRVKVYKLPLPRPMFITQQEADGIEPSEGMKRQAGERMACSYANFLITNGLIVYPLLDETTDLEARNVLQEAFPDYDLIGIPTREVALGGGNIHCITQQVPRRR</sequence>
<dbReference type="PANTHER" id="PTHR31377:SF0">
    <property type="entry name" value="AGMATINE DEIMINASE-RELATED"/>
    <property type="match status" value="1"/>
</dbReference>
<dbReference type="GO" id="GO:0047632">
    <property type="term" value="F:agmatine deiminase activity"/>
    <property type="evidence" value="ECO:0007669"/>
    <property type="project" value="UniProtKB-UniRule"/>
</dbReference>
<dbReference type="NCBIfam" id="TIGR03380">
    <property type="entry name" value="agmatine_aguA"/>
    <property type="match status" value="1"/>
</dbReference>
<keyword evidence="1 2" id="KW-0378">Hydrolase</keyword>
<dbReference type="Proteomes" id="UP000281112">
    <property type="component" value="Unassembled WGS sequence"/>
</dbReference>
<dbReference type="AlphaFoldDB" id="A0A3N9TL15"/>
<comment type="similarity">
    <text evidence="2">Belongs to the agmatine deiminase family.</text>
</comment>
<dbReference type="HAMAP" id="MF_01841">
    <property type="entry name" value="Agmatine_deimin"/>
    <property type="match status" value="1"/>
</dbReference>
<accession>A0A3N9TL15</accession>
<dbReference type="GO" id="GO:0009446">
    <property type="term" value="P:putrescine biosynthetic process"/>
    <property type="evidence" value="ECO:0007669"/>
    <property type="project" value="InterPro"/>
</dbReference>
<dbReference type="SUPFAM" id="SSF55909">
    <property type="entry name" value="Pentein"/>
    <property type="match status" value="1"/>
</dbReference>